<evidence type="ECO:0000313" key="3">
    <source>
        <dbReference type="Proteomes" id="UP000828251"/>
    </source>
</evidence>
<evidence type="ECO:0000313" key="2">
    <source>
        <dbReference type="EMBL" id="KAH1106627.1"/>
    </source>
</evidence>
<sequence>MEYWKLVWVFVVAFLFGGYQSEGCWENEKAALFQIKPFFAYIEDVDTPWCWRLALTIESESESSSTKYEFYRSVDKGFGETVYRWTKEEEEANIWRKNTEGNRLGKLIWGRRAYTRPNNWQPKSFNPKAQKAQSLILQLGVETLALFACAAAPTQAIGCALISADRISLHRRNQRALDHRPPAKGK</sequence>
<feature type="signal peptide" evidence="1">
    <location>
        <begin position="1"/>
        <end position="21"/>
    </location>
</feature>
<dbReference type="EMBL" id="JAIQCV010000004">
    <property type="protein sequence ID" value="KAH1106627.1"/>
    <property type="molecule type" value="Genomic_DNA"/>
</dbReference>
<proteinExistence type="predicted"/>
<dbReference type="AlphaFoldDB" id="A0A9D3W0W9"/>
<name>A0A9D3W0W9_9ROSI</name>
<protein>
    <submittedName>
        <fullName evidence="2">Uncharacterized protein</fullName>
    </submittedName>
</protein>
<comment type="caution">
    <text evidence="2">The sequence shown here is derived from an EMBL/GenBank/DDBJ whole genome shotgun (WGS) entry which is preliminary data.</text>
</comment>
<organism evidence="2 3">
    <name type="scientific">Gossypium stocksii</name>
    <dbReference type="NCBI Taxonomy" id="47602"/>
    <lineage>
        <taxon>Eukaryota</taxon>
        <taxon>Viridiplantae</taxon>
        <taxon>Streptophyta</taxon>
        <taxon>Embryophyta</taxon>
        <taxon>Tracheophyta</taxon>
        <taxon>Spermatophyta</taxon>
        <taxon>Magnoliopsida</taxon>
        <taxon>eudicotyledons</taxon>
        <taxon>Gunneridae</taxon>
        <taxon>Pentapetalae</taxon>
        <taxon>rosids</taxon>
        <taxon>malvids</taxon>
        <taxon>Malvales</taxon>
        <taxon>Malvaceae</taxon>
        <taxon>Malvoideae</taxon>
        <taxon>Gossypium</taxon>
    </lineage>
</organism>
<dbReference type="OrthoDB" id="1738872at2759"/>
<evidence type="ECO:0000256" key="1">
    <source>
        <dbReference type="SAM" id="SignalP"/>
    </source>
</evidence>
<feature type="chain" id="PRO_5039658147" evidence="1">
    <location>
        <begin position="22"/>
        <end position="186"/>
    </location>
</feature>
<reference evidence="2 3" key="1">
    <citation type="journal article" date="2021" name="Plant Biotechnol. J.">
        <title>Multi-omics assisted identification of the key and species-specific regulatory components of drought-tolerant mechanisms in Gossypium stocksii.</title>
        <authorList>
            <person name="Yu D."/>
            <person name="Ke L."/>
            <person name="Zhang D."/>
            <person name="Wu Y."/>
            <person name="Sun Y."/>
            <person name="Mei J."/>
            <person name="Sun J."/>
            <person name="Sun Y."/>
        </authorList>
    </citation>
    <scope>NUCLEOTIDE SEQUENCE [LARGE SCALE GENOMIC DNA]</scope>
    <source>
        <strain evidence="3">cv. E1</strain>
        <tissue evidence="2">Leaf</tissue>
    </source>
</reference>
<dbReference type="Proteomes" id="UP000828251">
    <property type="component" value="Unassembled WGS sequence"/>
</dbReference>
<keyword evidence="1" id="KW-0732">Signal</keyword>
<gene>
    <name evidence="2" type="ORF">J1N35_010395</name>
</gene>
<accession>A0A9D3W0W9</accession>
<keyword evidence="3" id="KW-1185">Reference proteome</keyword>